<comment type="caution">
    <text evidence="2">The sequence shown here is derived from an EMBL/GenBank/DDBJ whole genome shotgun (WGS) entry which is preliminary data.</text>
</comment>
<dbReference type="OrthoDB" id="10001876at2759"/>
<feature type="region of interest" description="Disordered" evidence="1">
    <location>
        <begin position="163"/>
        <end position="183"/>
    </location>
</feature>
<dbReference type="Proteomes" id="UP000663834">
    <property type="component" value="Unassembled WGS sequence"/>
</dbReference>
<evidence type="ECO:0000256" key="1">
    <source>
        <dbReference type="SAM" id="MobiDB-lite"/>
    </source>
</evidence>
<reference evidence="2" key="1">
    <citation type="submission" date="2021-02" db="EMBL/GenBank/DDBJ databases">
        <authorList>
            <person name="Nowell W R."/>
        </authorList>
    </citation>
    <scope>NUCLEOTIDE SEQUENCE</scope>
</reference>
<proteinExistence type="predicted"/>
<protein>
    <recommendedName>
        <fullName evidence="4">B box-type domain-containing protein</fullName>
    </recommendedName>
</protein>
<gene>
    <name evidence="2" type="ORF">KQP761_LOCUS2433</name>
</gene>
<dbReference type="EMBL" id="CAJNOW010000153">
    <property type="protein sequence ID" value="CAF1253880.1"/>
    <property type="molecule type" value="Genomic_DNA"/>
</dbReference>
<sequence length="183" mass="20982">MATSRPKEPCAKCDKGPGIAICGGCEKWFCRKHFMEHRDGLGEEMDRVGQQHDLLHKQLAEDNVMHAFHLRINEWENASINKIRKVAEKARTDLEKYLNNTKTELKNSLGKIRVELATSRESDDYTETDLTNWIENLKKLRQLLENPPSIDILEDDQSLPLIRVGPPKKKEEFAAPGTYDPLS</sequence>
<organism evidence="2 3">
    <name type="scientific">Rotaria magnacalcarata</name>
    <dbReference type="NCBI Taxonomy" id="392030"/>
    <lineage>
        <taxon>Eukaryota</taxon>
        <taxon>Metazoa</taxon>
        <taxon>Spiralia</taxon>
        <taxon>Gnathifera</taxon>
        <taxon>Rotifera</taxon>
        <taxon>Eurotatoria</taxon>
        <taxon>Bdelloidea</taxon>
        <taxon>Philodinida</taxon>
        <taxon>Philodinidae</taxon>
        <taxon>Rotaria</taxon>
    </lineage>
</organism>
<evidence type="ECO:0000313" key="2">
    <source>
        <dbReference type="EMBL" id="CAF1253880.1"/>
    </source>
</evidence>
<name>A0A815A808_9BILA</name>
<evidence type="ECO:0000313" key="3">
    <source>
        <dbReference type="Proteomes" id="UP000663834"/>
    </source>
</evidence>
<accession>A0A815A808</accession>
<dbReference type="AlphaFoldDB" id="A0A815A808"/>
<evidence type="ECO:0008006" key="4">
    <source>
        <dbReference type="Google" id="ProtNLM"/>
    </source>
</evidence>